<accession>A0A2X2CNU6</accession>
<evidence type="ECO:0000313" key="3">
    <source>
        <dbReference type="EMBL" id="SPZ01755.1"/>
    </source>
</evidence>
<name>A0A2X2CNU6_PSELU</name>
<evidence type="ECO:0000256" key="1">
    <source>
        <dbReference type="ARBA" id="ARBA00010645"/>
    </source>
</evidence>
<sequence length="104" mass="11359">MAERITIEVALALHDEQALIAQEVPVGTTVREALELSGMAERFPKVPIDTLAVGLFGKVIPDADTRVLEAGDRIELYRPLIADPKEARKRRAELAKARKEGGAD</sequence>
<dbReference type="InterPro" id="IPR037021">
    <property type="entry name" value="RnfH_sf"/>
</dbReference>
<evidence type="ECO:0000313" key="4">
    <source>
        <dbReference type="Proteomes" id="UP000250443"/>
    </source>
</evidence>
<dbReference type="NCBIfam" id="NF002490">
    <property type="entry name" value="PRK01777.1"/>
    <property type="match status" value="1"/>
</dbReference>
<dbReference type="EMBL" id="UAUF01000005">
    <property type="protein sequence ID" value="SPZ01755.1"/>
    <property type="molecule type" value="Genomic_DNA"/>
</dbReference>
<proteinExistence type="inferred from homology"/>
<dbReference type="InterPro" id="IPR005346">
    <property type="entry name" value="RnfH"/>
</dbReference>
<evidence type="ECO:0000256" key="2">
    <source>
        <dbReference type="HAMAP-Rule" id="MF_00460"/>
    </source>
</evidence>
<dbReference type="SUPFAM" id="SSF54285">
    <property type="entry name" value="MoaD/ThiS"/>
    <property type="match status" value="1"/>
</dbReference>
<dbReference type="PANTHER" id="PTHR37483">
    <property type="entry name" value="UPF0125 PROTEIN RATB"/>
    <property type="match status" value="1"/>
</dbReference>
<protein>
    <recommendedName>
        <fullName evidence="2">UPF0125 protein NCTC11842_00548</fullName>
    </recommendedName>
</protein>
<organism evidence="3 4">
    <name type="scientific">Pseudomonas luteola</name>
    <dbReference type="NCBI Taxonomy" id="47886"/>
    <lineage>
        <taxon>Bacteria</taxon>
        <taxon>Pseudomonadati</taxon>
        <taxon>Pseudomonadota</taxon>
        <taxon>Gammaproteobacteria</taxon>
        <taxon>Pseudomonadales</taxon>
        <taxon>Pseudomonadaceae</taxon>
        <taxon>Pseudomonas</taxon>
    </lineage>
</organism>
<dbReference type="HAMAP" id="MF_00460">
    <property type="entry name" value="UPF0125_RnfH"/>
    <property type="match status" value="1"/>
</dbReference>
<dbReference type="Proteomes" id="UP000250443">
    <property type="component" value="Unassembled WGS sequence"/>
</dbReference>
<comment type="similarity">
    <text evidence="1 2">Belongs to the UPF0125 (RnfH) family.</text>
</comment>
<dbReference type="RefSeq" id="WP_010796863.1">
    <property type="nucleotide sequence ID" value="NZ_UAUF01000005.1"/>
</dbReference>
<dbReference type="Gene3D" id="3.10.20.280">
    <property type="entry name" value="RnfH-like"/>
    <property type="match status" value="1"/>
</dbReference>
<dbReference type="PANTHER" id="PTHR37483:SF1">
    <property type="entry name" value="UPF0125 PROTEIN RATB"/>
    <property type="match status" value="1"/>
</dbReference>
<dbReference type="Pfam" id="PF03658">
    <property type="entry name" value="Ub-RnfH"/>
    <property type="match status" value="1"/>
</dbReference>
<dbReference type="AlphaFoldDB" id="A0A2X2CNU6"/>
<gene>
    <name evidence="3" type="ORF">NCTC11842_00548</name>
</gene>
<reference evidence="3 4" key="1">
    <citation type="submission" date="2018-06" db="EMBL/GenBank/DDBJ databases">
        <authorList>
            <consortium name="Pathogen Informatics"/>
            <person name="Doyle S."/>
        </authorList>
    </citation>
    <scope>NUCLEOTIDE SEQUENCE [LARGE SCALE GENOMIC DNA]</scope>
    <source>
        <strain evidence="3 4">NCTC11842</strain>
    </source>
</reference>
<dbReference type="InterPro" id="IPR016155">
    <property type="entry name" value="Mopterin_synth/thiamin_S_b"/>
</dbReference>